<dbReference type="OrthoDB" id="1343312at2"/>
<reference evidence="1 2" key="1">
    <citation type="submission" date="2016-11" db="EMBL/GenBank/DDBJ databases">
        <authorList>
            <person name="Jaros S."/>
            <person name="Januszkiewicz K."/>
            <person name="Wedrychowicz H."/>
        </authorList>
    </citation>
    <scope>NUCLEOTIDE SEQUENCE [LARGE SCALE GENOMIC DNA]</scope>
    <source>
        <strain evidence="1 2">DSM 24574</strain>
    </source>
</reference>
<sequence length="156" mass="17843">MESQVYECYPGQERFSYMFYSHGPRGRILKKVNFILGKMQSAVVYNVSFGDVNGHTGKMDTDVVSDNADKNKVLLTVARIIMRFCRRYPQAYVFAQGSSAARNRLYQMMISSRLDEIQKQCKIYGILGSEIVAFQKNVNYDAFLMKAIGNVSFNKD</sequence>
<dbReference type="AlphaFoldDB" id="A0A1M5UL94"/>
<dbReference type="EMBL" id="FQWQ01000003">
    <property type="protein sequence ID" value="SHH63751.1"/>
    <property type="molecule type" value="Genomic_DNA"/>
</dbReference>
<dbReference type="RefSeq" id="WP_073139034.1">
    <property type="nucleotide sequence ID" value="NZ_FQWQ01000003.1"/>
</dbReference>
<name>A0A1M5UL94_9BACT</name>
<organism evidence="1 2">
    <name type="scientific">Chryseolinea serpens</name>
    <dbReference type="NCBI Taxonomy" id="947013"/>
    <lineage>
        <taxon>Bacteria</taxon>
        <taxon>Pseudomonadati</taxon>
        <taxon>Bacteroidota</taxon>
        <taxon>Cytophagia</taxon>
        <taxon>Cytophagales</taxon>
        <taxon>Fulvivirgaceae</taxon>
        <taxon>Chryseolinea</taxon>
    </lineage>
</organism>
<dbReference type="InterPro" id="IPR053865">
    <property type="entry name" value="DUF6934"/>
</dbReference>
<gene>
    <name evidence="1" type="ORF">SAMN04488109_4759</name>
</gene>
<keyword evidence="2" id="KW-1185">Reference proteome</keyword>
<protein>
    <submittedName>
        <fullName evidence="1">Uncharacterized protein</fullName>
    </submittedName>
</protein>
<evidence type="ECO:0000313" key="2">
    <source>
        <dbReference type="Proteomes" id="UP000184212"/>
    </source>
</evidence>
<proteinExistence type="predicted"/>
<evidence type="ECO:0000313" key="1">
    <source>
        <dbReference type="EMBL" id="SHH63751.1"/>
    </source>
</evidence>
<dbReference type="Proteomes" id="UP000184212">
    <property type="component" value="Unassembled WGS sequence"/>
</dbReference>
<dbReference type="Pfam" id="PF22028">
    <property type="entry name" value="DUF6934"/>
    <property type="match status" value="1"/>
</dbReference>
<dbReference type="STRING" id="947013.SAMN04488109_4759"/>
<accession>A0A1M5UL94</accession>